<name>B0DZK8_LACBS</name>
<dbReference type="HOGENOM" id="CLU_1030826_0_0_1"/>
<gene>
    <name evidence="1" type="ORF">LACBIDRAFT_334588</name>
</gene>
<reference evidence="1 2" key="1">
    <citation type="journal article" date="2008" name="Nature">
        <title>The genome of Laccaria bicolor provides insights into mycorrhizal symbiosis.</title>
        <authorList>
            <person name="Martin F."/>
            <person name="Aerts A."/>
            <person name="Ahren D."/>
            <person name="Brun A."/>
            <person name="Danchin E.G.J."/>
            <person name="Duchaussoy F."/>
            <person name="Gibon J."/>
            <person name="Kohler A."/>
            <person name="Lindquist E."/>
            <person name="Pereda V."/>
            <person name="Salamov A."/>
            <person name="Shapiro H.J."/>
            <person name="Wuyts J."/>
            <person name="Blaudez D."/>
            <person name="Buee M."/>
            <person name="Brokstein P."/>
            <person name="Canbaeck B."/>
            <person name="Cohen D."/>
            <person name="Courty P.E."/>
            <person name="Coutinho P.M."/>
            <person name="Delaruelle C."/>
            <person name="Detter J.C."/>
            <person name="Deveau A."/>
            <person name="DiFazio S."/>
            <person name="Duplessis S."/>
            <person name="Fraissinet-Tachet L."/>
            <person name="Lucic E."/>
            <person name="Frey-Klett P."/>
            <person name="Fourrey C."/>
            <person name="Feussner I."/>
            <person name="Gay G."/>
            <person name="Grimwood J."/>
            <person name="Hoegger P.J."/>
            <person name="Jain P."/>
            <person name="Kilaru S."/>
            <person name="Labbe J."/>
            <person name="Lin Y.C."/>
            <person name="Legue V."/>
            <person name="Le Tacon F."/>
            <person name="Marmeisse R."/>
            <person name="Melayah D."/>
            <person name="Montanini B."/>
            <person name="Muratet M."/>
            <person name="Nehls U."/>
            <person name="Niculita-Hirzel H."/>
            <person name="Oudot-Le Secq M.P."/>
            <person name="Peter M."/>
            <person name="Quesneville H."/>
            <person name="Rajashekar B."/>
            <person name="Reich M."/>
            <person name="Rouhier N."/>
            <person name="Schmutz J."/>
            <person name="Yin T."/>
            <person name="Chalot M."/>
            <person name="Henrissat B."/>
            <person name="Kuees U."/>
            <person name="Lucas S."/>
            <person name="Van de Peer Y."/>
            <person name="Podila G.K."/>
            <person name="Polle A."/>
            <person name="Pukkila P.J."/>
            <person name="Richardson P.M."/>
            <person name="Rouze P."/>
            <person name="Sanders I.R."/>
            <person name="Stajich J.E."/>
            <person name="Tunlid A."/>
            <person name="Tuskan G."/>
            <person name="Grigoriev I.V."/>
        </authorList>
    </citation>
    <scope>NUCLEOTIDE SEQUENCE [LARGE SCALE GENOMIC DNA]</scope>
    <source>
        <strain evidence="2">S238N-H82 / ATCC MYA-4686</strain>
    </source>
</reference>
<dbReference type="AlphaFoldDB" id="B0DZK8"/>
<evidence type="ECO:0000313" key="2">
    <source>
        <dbReference type="Proteomes" id="UP000001194"/>
    </source>
</evidence>
<evidence type="ECO:0000313" key="1">
    <source>
        <dbReference type="EMBL" id="EDQ99956.1"/>
    </source>
</evidence>
<keyword evidence="2" id="KW-1185">Reference proteome</keyword>
<dbReference type="RefSeq" id="XP_001889367.1">
    <property type="nucleotide sequence ID" value="XM_001889332.1"/>
</dbReference>
<dbReference type="GeneID" id="6085049"/>
<dbReference type="Proteomes" id="UP000001194">
    <property type="component" value="Unassembled WGS sequence"/>
</dbReference>
<dbReference type="KEGG" id="lbc:LACBIDRAFT_334588"/>
<protein>
    <submittedName>
        <fullName evidence="1">Predicted protein</fullName>
    </submittedName>
</protein>
<proteinExistence type="predicted"/>
<dbReference type="InParanoid" id="B0DZK8"/>
<accession>B0DZK8</accession>
<organism evidence="2">
    <name type="scientific">Laccaria bicolor (strain S238N-H82 / ATCC MYA-4686)</name>
    <name type="common">Bicoloured deceiver</name>
    <name type="synonym">Laccaria laccata var. bicolor</name>
    <dbReference type="NCBI Taxonomy" id="486041"/>
    <lineage>
        <taxon>Eukaryota</taxon>
        <taxon>Fungi</taxon>
        <taxon>Dikarya</taxon>
        <taxon>Basidiomycota</taxon>
        <taxon>Agaricomycotina</taxon>
        <taxon>Agaricomycetes</taxon>
        <taxon>Agaricomycetidae</taxon>
        <taxon>Agaricales</taxon>
        <taxon>Agaricineae</taxon>
        <taxon>Hydnangiaceae</taxon>
        <taxon>Laccaria</taxon>
    </lineage>
</organism>
<sequence>MDSIIPMNDDDPIPLLKGKYPGRYEDDLNQDRTGEVLMPLSDSYDRDDYVKYPVNTIRGMKRHPVKCTPRQIIPLMGIPDVLPVLPITPTPISGFPDTVSISGIDYSIKGNHANMLPFYHLRNFIVVLVEWCRGDREPTSGTIPSSKGRYAAELFRRVAADQNDDALDPYDLAVLLALAQDQKFGHIQPEEGIYTTRIFYPSSTCEEMIFITARVPEETISALENDEFGLRKVEIFKSTASLGRNEAWTKSEFLKALVTLMEEIILTAASTVKPRGGFFGDDGGT</sequence>
<dbReference type="EMBL" id="DS547156">
    <property type="protein sequence ID" value="EDQ99956.1"/>
    <property type="molecule type" value="Genomic_DNA"/>
</dbReference>